<dbReference type="InterPro" id="IPR011766">
    <property type="entry name" value="TPP_enzyme_TPP-bd"/>
</dbReference>
<dbReference type="Pfam" id="PF02775">
    <property type="entry name" value="TPP_enzyme_C"/>
    <property type="match status" value="1"/>
</dbReference>
<name>A0A0F9FRR3_9ZZZZ</name>
<evidence type="ECO:0000256" key="2">
    <source>
        <dbReference type="SAM" id="MobiDB-lite"/>
    </source>
</evidence>
<dbReference type="InterPro" id="IPR029061">
    <property type="entry name" value="THDP-binding"/>
</dbReference>
<dbReference type="PANTHER" id="PTHR48084">
    <property type="entry name" value="2-OXOGLUTARATE OXIDOREDUCTASE SUBUNIT KORB-RELATED"/>
    <property type="match status" value="1"/>
</dbReference>
<comment type="caution">
    <text evidence="4">The sequence shown here is derived from an EMBL/GenBank/DDBJ whole genome shotgun (WGS) entry which is preliminary data.</text>
</comment>
<dbReference type="Gene3D" id="3.40.50.970">
    <property type="match status" value="1"/>
</dbReference>
<dbReference type="GO" id="GO:0030976">
    <property type="term" value="F:thiamine pyrophosphate binding"/>
    <property type="evidence" value="ECO:0007669"/>
    <property type="project" value="InterPro"/>
</dbReference>
<proteinExistence type="predicted"/>
<evidence type="ECO:0000313" key="4">
    <source>
        <dbReference type="EMBL" id="KKL53732.1"/>
    </source>
</evidence>
<dbReference type="GO" id="GO:0016625">
    <property type="term" value="F:oxidoreductase activity, acting on the aldehyde or oxo group of donors, iron-sulfur protein as acceptor"/>
    <property type="evidence" value="ECO:0007669"/>
    <property type="project" value="UniProtKB-ARBA"/>
</dbReference>
<evidence type="ECO:0000259" key="3">
    <source>
        <dbReference type="Pfam" id="PF02775"/>
    </source>
</evidence>
<feature type="compositionally biased region" description="Polar residues" evidence="2">
    <location>
        <begin position="185"/>
        <end position="202"/>
    </location>
</feature>
<dbReference type="SUPFAM" id="SSF52518">
    <property type="entry name" value="Thiamin diphosphate-binding fold (THDP-binding)"/>
    <property type="match status" value="1"/>
</dbReference>
<gene>
    <name evidence="4" type="ORF">LCGC14_2272500</name>
</gene>
<feature type="domain" description="Thiamine pyrophosphate enzyme TPP-binding" evidence="3">
    <location>
        <begin position="59"/>
        <end position="151"/>
    </location>
</feature>
<accession>A0A0F9FRR3</accession>
<dbReference type="EMBL" id="LAZR01031447">
    <property type="protein sequence ID" value="KKL53732.1"/>
    <property type="molecule type" value="Genomic_DNA"/>
</dbReference>
<dbReference type="GO" id="GO:0045333">
    <property type="term" value="P:cellular respiration"/>
    <property type="evidence" value="ECO:0007669"/>
    <property type="project" value="UniProtKB-ARBA"/>
</dbReference>
<dbReference type="AlphaFoldDB" id="A0A0F9FRR3"/>
<reference evidence="4" key="1">
    <citation type="journal article" date="2015" name="Nature">
        <title>Complex archaea that bridge the gap between prokaryotes and eukaryotes.</title>
        <authorList>
            <person name="Spang A."/>
            <person name="Saw J.H."/>
            <person name="Jorgensen S.L."/>
            <person name="Zaremba-Niedzwiedzka K."/>
            <person name="Martijn J."/>
            <person name="Lind A.E."/>
            <person name="van Eijk R."/>
            <person name="Schleper C."/>
            <person name="Guy L."/>
            <person name="Ettema T.J."/>
        </authorList>
    </citation>
    <scope>NUCLEOTIDE SEQUENCE</scope>
</reference>
<dbReference type="InterPro" id="IPR051457">
    <property type="entry name" value="2-oxoacid:Fd_oxidoreductase"/>
</dbReference>
<evidence type="ECO:0000256" key="1">
    <source>
        <dbReference type="ARBA" id="ARBA00023002"/>
    </source>
</evidence>
<feature type="region of interest" description="Disordered" evidence="2">
    <location>
        <begin position="166"/>
        <end position="229"/>
    </location>
</feature>
<sequence>MTETALYTRPKYLLDVPMFYCPGCGHAIIHRLIAELIEEMHLGDEAVGIAPVGCAVTAYNYLDFDFIEAAHGRAPAVATGIKRARSDLFVFAYQGDGDLASIGTAEIIHAANRGENYTTIFVNNTIYGMTGGQLAPTTLAWQKTSTCPNGRDPATMGHPIRVCESPGPCSTGRPASARPRPCSAGPSNPRSTGRGSAWSRSSPRAPYTCGWTPRGRWTTSGRPSASTFP</sequence>
<protein>
    <recommendedName>
        <fullName evidence="3">Thiamine pyrophosphate enzyme TPP-binding domain-containing protein</fullName>
    </recommendedName>
</protein>
<dbReference type="PANTHER" id="PTHR48084:SF3">
    <property type="entry name" value="SUBUNIT OF PYRUVATE:FLAVODOXIN OXIDOREDUCTASE"/>
    <property type="match status" value="1"/>
</dbReference>
<organism evidence="4">
    <name type="scientific">marine sediment metagenome</name>
    <dbReference type="NCBI Taxonomy" id="412755"/>
    <lineage>
        <taxon>unclassified sequences</taxon>
        <taxon>metagenomes</taxon>
        <taxon>ecological metagenomes</taxon>
    </lineage>
</organism>
<keyword evidence="1" id="KW-0560">Oxidoreductase</keyword>
<feature type="compositionally biased region" description="Polar residues" evidence="2">
    <location>
        <begin position="217"/>
        <end position="229"/>
    </location>
</feature>